<keyword evidence="10" id="KW-1185">Reference proteome</keyword>
<dbReference type="InterPro" id="IPR035906">
    <property type="entry name" value="MetI-like_sf"/>
</dbReference>
<feature type="transmembrane region" description="Helical" evidence="7">
    <location>
        <begin position="198"/>
        <end position="219"/>
    </location>
</feature>
<sequence length="287" mass="29477">MSVAQLAQGRVPATAKRVARKDWLFFSALAVFGVIALGAILGPWIAPYDPMQLYVGPENGVPTPANVFGTDDLGRDIISRMLAGAGASVFAPLVVVALSTAGGALLAICAAWFGGGVRATISRIVDVIFAIPGLVLAVLAVAMFGKGLVAPVIALSVAYIPVVARLTQTAASRELGRPYIAALRVQGVSSAAICFRHLVPALVPVVAAQMAVGFGYAMLDLAAISFLGLGQQPPAADWGSMISSGQAGILAGAPEQSLFPAVFVVLTVLSVSIIGARVTTWAEEKER</sequence>
<organism evidence="9 10">
    <name type="scientific">Leucobacter triazinivorans</name>
    <dbReference type="NCBI Taxonomy" id="1784719"/>
    <lineage>
        <taxon>Bacteria</taxon>
        <taxon>Bacillati</taxon>
        <taxon>Actinomycetota</taxon>
        <taxon>Actinomycetes</taxon>
        <taxon>Micrococcales</taxon>
        <taxon>Microbacteriaceae</taxon>
        <taxon>Leucobacter</taxon>
    </lineage>
</organism>
<evidence type="ECO:0000259" key="8">
    <source>
        <dbReference type="PROSITE" id="PS50928"/>
    </source>
</evidence>
<dbReference type="InterPro" id="IPR000515">
    <property type="entry name" value="MetI-like"/>
</dbReference>
<dbReference type="OrthoDB" id="9812701at2"/>
<gene>
    <name evidence="9" type="ORF">EVS81_13820</name>
</gene>
<dbReference type="Proteomes" id="UP000289260">
    <property type="component" value="Chromosome"/>
</dbReference>
<dbReference type="CDD" id="cd06261">
    <property type="entry name" value="TM_PBP2"/>
    <property type="match status" value="1"/>
</dbReference>
<feature type="transmembrane region" description="Helical" evidence="7">
    <location>
        <begin position="89"/>
        <end position="112"/>
    </location>
</feature>
<evidence type="ECO:0000256" key="1">
    <source>
        <dbReference type="ARBA" id="ARBA00004651"/>
    </source>
</evidence>
<dbReference type="PROSITE" id="PS50928">
    <property type="entry name" value="ABC_TM1"/>
    <property type="match status" value="1"/>
</dbReference>
<keyword evidence="3" id="KW-1003">Cell membrane</keyword>
<dbReference type="PANTHER" id="PTHR43386:SF1">
    <property type="entry name" value="D,D-DIPEPTIDE TRANSPORT SYSTEM PERMEASE PROTEIN DDPC-RELATED"/>
    <property type="match status" value="1"/>
</dbReference>
<evidence type="ECO:0000256" key="6">
    <source>
        <dbReference type="ARBA" id="ARBA00023136"/>
    </source>
</evidence>
<proteinExistence type="inferred from homology"/>
<comment type="subcellular location">
    <subcellularLocation>
        <location evidence="1 7">Cell membrane</location>
        <topology evidence="1 7">Multi-pass membrane protein</topology>
    </subcellularLocation>
</comment>
<dbReference type="InterPro" id="IPR025966">
    <property type="entry name" value="OppC_N"/>
</dbReference>
<protein>
    <submittedName>
        <fullName evidence="9">ABC transporter permease</fullName>
    </submittedName>
</protein>
<dbReference type="SUPFAM" id="SSF161098">
    <property type="entry name" value="MetI-like"/>
    <property type="match status" value="1"/>
</dbReference>
<evidence type="ECO:0000256" key="7">
    <source>
        <dbReference type="RuleBase" id="RU363032"/>
    </source>
</evidence>
<feature type="transmembrane region" description="Helical" evidence="7">
    <location>
        <begin position="124"/>
        <end position="142"/>
    </location>
</feature>
<feature type="domain" description="ABC transmembrane type-1" evidence="8">
    <location>
        <begin position="85"/>
        <end position="275"/>
    </location>
</feature>
<dbReference type="InterPro" id="IPR050366">
    <property type="entry name" value="BP-dependent_transpt_permease"/>
</dbReference>
<evidence type="ECO:0000313" key="9">
    <source>
        <dbReference type="EMBL" id="QBE49767.1"/>
    </source>
</evidence>
<dbReference type="EMBL" id="CP035806">
    <property type="protein sequence ID" value="QBE49767.1"/>
    <property type="molecule type" value="Genomic_DNA"/>
</dbReference>
<reference evidence="9 10" key="1">
    <citation type="submission" date="2019-02" db="EMBL/GenBank/DDBJ databases">
        <authorList>
            <person name="Sun L."/>
            <person name="Pan D."/>
            <person name="Wu X."/>
        </authorList>
    </citation>
    <scope>NUCLEOTIDE SEQUENCE [LARGE SCALE GENOMIC DNA]</scope>
    <source>
        <strain evidence="9 10">JW-1</strain>
    </source>
</reference>
<dbReference type="RefSeq" id="WP_130110880.1">
    <property type="nucleotide sequence ID" value="NZ_CP035806.1"/>
</dbReference>
<accession>A0A4P6KGX6</accession>
<dbReference type="Pfam" id="PF00528">
    <property type="entry name" value="BPD_transp_1"/>
    <property type="match status" value="1"/>
</dbReference>
<evidence type="ECO:0000256" key="4">
    <source>
        <dbReference type="ARBA" id="ARBA00022692"/>
    </source>
</evidence>
<evidence type="ECO:0000256" key="3">
    <source>
        <dbReference type="ARBA" id="ARBA00022475"/>
    </source>
</evidence>
<comment type="similarity">
    <text evidence="7">Belongs to the binding-protein-dependent transport system permease family.</text>
</comment>
<keyword evidence="6 7" id="KW-0472">Membrane</keyword>
<dbReference type="GO" id="GO:0055085">
    <property type="term" value="P:transmembrane transport"/>
    <property type="evidence" value="ECO:0007669"/>
    <property type="project" value="InterPro"/>
</dbReference>
<keyword evidence="4 7" id="KW-0812">Transmembrane</keyword>
<keyword evidence="2 7" id="KW-0813">Transport</keyword>
<keyword evidence="5 7" id="KW-1133">Transmembrane helix</keyword>
<feature type="transmembrane region" description="Helical" evidence="7">
    <location>
        <begin position="148"/>
        <end position="167"/>
    </location>
</feature>
<dbReference type="PANTHER" id="PTHR43386">
    <property type="entry name" value="OLIGOPEPTIDE TRANSPORT SYSTEM PERMEASE PROTEIN APPC"/>
    <property type="match status" value="1"/>
</dbReference>
<dbReference type="GO" id="GO:0005886">
    <property type="term" value="C:plasma membrane"/>
    <property type="evidence" value="ECO:0007669"/>
    <property type="project" value="UniProtKB-SubCell"/>
</dbReference>
<dbReference type="Gene3D" id="1.10.3720.10">
    <property type="entry name" value="MetI-like"/>
    <property type="match status" value="1"/>
</dbReference>
<dbReference type="AlphaFoldDB" id="A0A4P6KGX6"/>
<evidence type="ECO:0000256" key="5">
    <source>
        <dbReference type="ARBA" id="ARBA00022989"/>
    </source>
</evidence>
<feature type="transmembrane region" description="Helical" evidence="7">
    <location>
        <begin position="23"/>
        <end position="46"/>
    </location>
</feature>
<evidence type="ECO:0000313" key="10">
    <source>
        <dbReference type="Proteomes" id="UP000289260"/>
    </source>
</evidence>
<feature type="transmembrane region" description="Helical" evidence="7">
    <location>
        <begin position="258"/>
        <end position="278"/>
    </location>
</feature>
<evidence type="ECO:0000256" key="2">
    <source>
        <dbReference type="ARBA" id="ARBA00022448"/>
    </source>
</evidence>
<dbReference type="Pfam" id="PF12911">
    <property type="entry name" value="OppC_N"/>
    <property type="match status" value="1"/>
</dbReference>
<dbReference type="KEGG" id="ltr:EVS81_13820"/>
<name>A0A4P6KGX6_9MICO</name>